<evidence type="ECO:0000313" key="2">
    <source>
        <dbReference type="Proteomes" id="UP000326169"/>
    </source>
</evidence>
<dbReference type="EMBL" id="BIMW01000177">
    <property type="protein sequence ID" value="GCE96274.1"/>
    <property type="molecule type" value="Genomic_DNA"/>
</dbReference>
<dbReference type="GeneID" id="301685103"/>
<accession>A0A5M3T9X1</accession>
<evidence type="ECO:0000313" key="1">
    <source>
        <dbReference type="EMBL" id="GCE96274.1"/>
    </source>
</evidence>
<dbReference type="RefSeq" id="WP_006617263.1">
    <property type="nucleotide sequence ID" value="NZ_BIMW01000177.1"/>
</dbReference>
<protein>
    <recommendedName>
        <fullName evidence="3">Transposase</fullName>
    </recommendedName>
</protein>
<keyword evidence="2" id="KW-1185">Reference proteome</keyword>
<proteinExistence type="predicted"/>
<reference evidence="1 2" key="1">
    <citation type="journal article" date="2019" name="J Genomics">
        <title>The Draft Genome of a Hydrogen-producing Cyanobacterium, Arthrospira platensis NIES-46.</title>
        <authorList>
            <person name="Suzuki S."/>
            <person name="Yamaguchi H."/>
            <person name="Kawachi M."/>
        </authorList>
    </citation>
    <scope>NUCLEOTIDE SEQUENCE [LARGE SCALE GENOMIC DNA]</scope>
    <source>
        <strain evidence="1 2">NIES-46</strain>
    </source>
</reference>
<dbReference type="Proteomes" id="UP000326169">
    <property type="component" value="Unassembled WGS sequence"/>
</dbReference>
<gene>
    <name evidence="1" type="ORF">NIES46_43430</name>
</gene>
<evidence type="ECO:0008006" key="3">
    <source>
        <dbReference type="Google" id="ProtNLM"/>
    </source>
</evidence>
<sequence>MSLIHLEKSVLTFHFKEMIEDGHGNHPLTWVGLGVLVLGPKLLPAITKISQTNTKTVSKPRLSSSRRREIPLSQWIAEAKERELPDSIYKPMIAEAFNHGNAHELSVMN</sequence>
<organism evidence="1 2">
    <name type="scientific">Limnospira platensis NIES-46</name>
    <dbReference type="NCBI Taxonomy" id="1236695"/>
    <lineage>
        <taxon>Bacteria</taxon>
        <taxon>Bacillati</taxon>
        <taxon>Cyanobacteriota</taxon>
        <taxon>Cyanophyceae</taxon>
        <taxon>Oscillatoriophycideae</taxon>
        <taxon>Oscillatoriales</taxon>
        <taxon>Sirenicapillariaceae</taxon>
        <taxon>Limnospira</taxon>
    </lineage>
</organism>
<comment type="caution">
    <text evidence="1">The sequence shown here is derived from an EMBL/GenBank/DDBJ whole genome shotgun (WGS) entry which is preliminary data.</text>
</comment>
<name>A0A5M3T9X1_LIMPL</name>